<evidence type="ECO:0000256" key="3">
    <source>
        <dbReference type="ARBA" id="ARBA00022801"/>
    </source>
</evidence>
<organism evidence="5">
    <name type="scientific">Pseudogymnoascus destructans</name>
    <dbReference type="NCBI Taxonomy" id="655981"/>
    <lineage>
        <taxon>Eukaryota</taxon>
        <taxon>Fungi</taxon>
        <taxon>Dikarya</taxon>
        <taxon>Ascomycota</taxon>
        <taxon>Pezizomycotina</taxon>
        <taxon>Leotiomycetes</taxon>
        <taxon>Thelebolales</taxon>
        <taxon>Thelebolaceae</taxon>
        <taxon>Pseudogymnoascus</taxon>
    </lineage>
</organism>
<dbReference type="Pfam" id="PF02902">
    <property type="entry name" value="Peptidase_C48"/>
    <property type="match status" value="1"/>
</dbReference>
<dbReference type="OrthoDB" id="3438575at2759"/>
<keyword evidence="2" id="KW-0645">Protease</keyword>
<dbReference type="GO" id="GO:0008234">
    <property type="term" value="F:cysteine-type peptidase activity"/>
    <property type="evidence" value="ECO:0007669"/>
    <property type="project" value="InterPro"/>
</dbReference>
<comment type="similarity">
    <text evidence="1">Belongs to the peptidase C48 family.</text>
</comment>
<dbReference type="InterPro" id="IPR038765">
    <property type="entry name" value="Papain-like_cys_pep_sf"/>
</dbReference>
<protein>
    <recommendedName>
        <fullName evidence="4">Ubiquitin-like protease family profile domain-containing protein</fullName>
    </recommendedName>
</protein>
<dbReference type="GO" id="GO:0006508">
    <property type="term" value="P:proteolysis"/>
    <property type="evidence" value="ECO:0007669"/>
    <property type="project" value="UniProtKB-KW"/>
</dbReference>
<sequence>MSHSAPNGRIAMIGTMDSIRPNHLESLAAFTTIFIPVKIKDSHWALAVLHPGSLGQQGRSEVYDSHERWATKTMTTKNVFDLLKYRLGNAYSPMDWTVTEQQCSQPQQHDADSALYVLANAKSIVLNLGMIRVDTHRIRTRLRWQFAEELVKQYIVVTF</sequence>
<dbReference type="EMBL" id="KV441401">
    <property type="protein sequence ID" value="OAF57090.1"/>
    <property type="molecule type" value="Genomic_DNA"/>
</dbReference>
<evidence type="ECO:0000256" key="2">
    <source>
        <dbReference type="ARBA" id="ARBA00022670"/>
    </source>
</evidence>
<dbReference type="Gene3D" id="3.40.395.10">
    <property type="entry name" value="Adenoviral Proteinase, Chain A"/>
    <property type="match status" value="1"/>
</dbReference>
<feature type="domain" description="Ubiquitin-like protease family profile" evidence="4">
    <location>
        <begin position="23"/>
        <end position="127"/>
    </location>
</feature>
<name>A0A177A626_9PEZI</name>
<evidence type="ECO:0000256" key="1">
    <source>
        <dbReference type="ARBA" id="ARBA00005234"/>
    </source>
</evidence>
<proteinExistence type="inferred from homology"/>
<reference evidence="5" key="1">
    <citation type="submission" date="2016-03" db="EMBL/GenBank/DDBJ databases">
        <title>Updated assembly of Pseudogymnoascus destructans, the fungus causing white-nose syndrome of bats.</title>
        <authorList>
            <person name="Palmer J.M."/>
            <person name="Drees K.P."/>
            <person name="Foster J.T."/>
            <person name="Lindner D.L."/>
        </authorList>
    </citation>
    <scope>NUCLEOTIDE SEQUENCE [LARGE SCALE GENOMIC DNA]</scope>
    <source>
        <strain evidence="5">20631-21</strain>
    </source>
</reference>
<dbReference type="Proteomes" id="UP000077154">
    <property type="component" value="Unassembled WGS sequence"/>
</dbReference>
<dbReference type="SUPFAM" id="SSF54001">
    <property type="entry name" value="Cysteine proteinases"/>
    <property type="match status" value="1"/>
</dbReference>
<evidence type="ECO:0000313" key="5">
    <source>
        <dbReference type="EMBL" id="OAF57090.1"/>
    </source>
</evidence>
<dbReference type="GO" id="GO:0019783">
    <property type="term" value="F:ubiquitin-like protein peptidase activity"/>
    <property type="evidence" value="ECO:0007669"/>
    <property type="project" value="UniProtKB-ARBA"/>
</dbReference>
<dbReference type="GeneID" id="36288986"/>
<dbReference type="AlphaFoldDB" id="A0A177A626"/>
<accession>A0A177A626</accession>
<dbReference type="InterPro" id="IPR003653">
    <property type="entry name" value="Peptidase_C48_C"/>
</dbReference>
<dbReference type="RefSeq" id="XP_024322381.1">
    <property type="nucleotide sequence ID" value="XM_024469531.1"/>
</dbReference>
<evidence type="ECO:0000259" key="4">
    <source>
        <dbReference type="Pfam" id="PF02902"/>
    </source>
</evidence>
<gene>
    <name evidence="5" type="ORF">VC83_05924</name>
</gene>
<keyword evidence="3" id="KW-0378">Hydrolase</keyword>